<proteinExistence type="predicted"/>
<evidence type="ECO:0000313" key="3">
    <source>
        <dbReference type="Proteomes" id="UP000267081"/>
    </source>
</evidence>
<dbReference type="OrthoDB" id="4546967at2"/>
<comment type="caution">
    <text evidence="2">The sequence shown here is derived from an EMBL/GenBank/DDBJ whole genome shotgun (WGS) entry which is preliminary data.</text>
</comment>
<gene>
    <name evidence="2" type="ORF">EIY87_09295</name>
</gene>
<name>A0A3R9FA26_9PSEU</name>
<protein>
    <submittedName>
        <fullName evidence="2">Uncharacterized protein</fullName>
    </submittedName>
</protein>
<reference evidence="2 3" key="1">
    <citation type="submission" date="2018-12" db="EMBL/GenBank/DDBJ databases">
        <title>Amycolatopsis eburnea sp. nov. actinomycete associate with arbuscular mycorrhiza fungal spore.</title>
        <authorList>
            <person name="Lumyong S."/>
            <person name="Chaiya L."/>
        </authorList>
    </citation>
    <scope>NUCLEOTIDE SEQUENCE [LARGE SCALE GENOMIC DNA]</scope>
    <source>
        <strain evidence="2 3">GLM-1</strain>
    </source>
</reference>
<dbReference type="AlphaFoldDB" id="A0A3R9FA26"/>
<dbReference type="EMBL" id="RSEC01000032">
    <property type="protein sequence ID" value="RSD22002.1"/>
    <property type="molecule type" value="Genomic_DNA"/>
</dbReference>
<feature type="region of interest" description="Disordered" evidence="1">
    <location>
        <begin position="224"/>
        <end position="264"/>
    </location>
</feature>
<evidence type="ECO:0000313" key="2">
    <source>
        <dbReference type="EMBL" id="RSD22002.1"/>
    </source>
</evidence>
<keyword evidence="3" id="KW-1185">Reference proteome</keyword>
<dbReference type="RefSeq" id="WP_125307252.1">
    <property type="nucleotide sequence ID" value="NZ_RSEC01000032.1"/>
</dbReference>
<organism evidence="2 3">
    <name type="scientific">Amycolatopsis eburnea</name>
    <dbReference type="NCBI Taxonomy" id="2267691"/>
    <lineage>
        <taxon>Bacteria</taxon>
        <taxon>Bacillati</taxon>
        <taxon>Actinomycetota</taxon>
        <taxon>Actinomycetes</taxon>
        <taxon>Pseudonocardiales</taxon>
        <taxon>Pseudonocardiaceae</taxon>
        <taxon>Amycolatopsis</taxon>
    </lineage>
</organism>
<feature type="region of interest" description="Disordered" evidence="1">
    <location>
        <begin position="36"/>
        <end position="95"/>
    </location>
</feature>
<dbReference type="Proteomes" id="UP000267081">
    <property type="component" value="Unassembled WGS sequence"/>
</dbReference>
<sequence length="264" mass="27052">MAATSKGPGAPHDGTALPVHPRTGLTAVGIVAGKPVWPIKGASPDHGGGEPSGQAPQGDQPPAAPPAQQQAPGQAPAAQQQGTDPQDIASLPEWAQKQIRDLRTESANHRTAKQTAAQQAQAAQQQRDAILKALGLTSDGDDAPPDPEALAAQVTDQQAINWEIGAENAILRVAGAAGANADALLDSTSFLDSLEEFIADDPKSDAFRTKLQAHIKTWVSTHPNHKATTGAARSGGDHPGGGTPPTIQRPTGLGAAVRRRMSGS</sequence>
<evidence type="ECO:0000256" key="1">
    <source>
        <dbReference type="SAM" id="MobiDB-lite"/>
    </source>
</evidence>
<accession>A0A3R9FA26</accession>
<feature type="region of interest" description="Disordered" evidence="1">
    <location>
        <begin position="1"/>
        <end position="21"/>
    </location>
</feature>
<feature type="compositionally biased region" description="Low complexity" evidence="1">
    <location>
        <begin position="53"/>
        <end position="87"/>
    </location>
</feature>